<dbReference type="AlphaFoldDB" id="W7J2V7"/>
<dbReference type="Proteomes" id="UP000019277">
    <property type="component" value="Unassembled WGS sequence"/>
</dbReference>
<evidence type="ECO:0000313" key="4">
    <source>
        <dbReference type="EMBL" id="EWC63271.1"/>
    </source>
</evidence>
<dbReference type="OrthoDB" id="2751008at2"/>
<feature type="chain" id="PRO_5038453264" description="VWFA domain-containing protein" evidence="2">
    <location>
        <begin position="21"/>
        <end position="391"/>
    </location>
</feature>
<dbReference type="SMART" id="SM00327">
    <property type="entry name" value="VWA"/>
    <property type="match status" value="1"/>
</dbReference>
<comment type="caution">
    <text evidence="4">The sequence shown here is derived from an EMBL/GenBank/DDBJ whole genome shotgun (WGS) entry which is preliminary data.</text>
</comment>
<dbReference type="Gene3D" id="3.40.50.410">
    <property type="entry name" value="von Willebrand factor, type A domain"/>
    <property type="match status" value="1"/>
</dbReference>
<dbReference type="Pfam" id="PF00092">
    <property type="entry name" value="VWA"/>
    <property type="match status" value="1"/>
</dbReference>
<dbReference type="CDD" id="cd00198">
    <property type="entry name" value="vWFA"/>
    <property type="match status" value="1"/>
</dbReference>
<feature type="region of interest" description="Disordered" evidence="1">
    <location>
        <begin position="337"/>
        <end position="391"/>
    </location>
</feature>
<proteinExistence type="predicted"/>
<feature type="compositionally biased region" description="Gly residues" evidence="1">
    <location>
        <begin position="382"/>
        <end position="391"/>
    </location>
</feature>
<protein>
    <recommendedName>
        <fullName evidence="3">VWFA domain-containing protein</fullName>
    </recommendedName>
</protein>
<evidence type="ECO:0000256" key="1">
    <source>
        <dbReference type="SAM" id="MobiDB-lite"/>
    </source>
</evidence>
<dbReference type="InterPro" id="IPR002035">
    <property type="entry name" value="VWF_A"/>
</dbReference>
<keyword evidence="2" id="KW-0732">Signal</keyword>
<feature type="compositionally biased region" description="Low complexity" evidence="1">
    <location>
        <begin position="337"/>
        <end position="359"/>
    </location>
</feature>
<name>W7J2V7_9PSEU</name>
<dbReference type="EMBL" id="AYXG01000051">
    <property type="protein sequence ID" value="EWC63271.1"/>
    <property type="molecule type" value="Genomic_DNA"/>
</dbReference>
<evidence type="ECO:0000313" key="5">
    <source>
        <dbReference type="Proteomes" id="UP000019277"/>
    </source>
</evidence>
<gene>
    <name evidence="4" type="ORF">UO65_1485</name>
</gene>
<dbReference type="SUPFAM" id="SSF53300">
    <property type="entry name" value="vWA-like"/>
    <property type="match status" value="1"/>
</dbReference>
<accession>W7J2V7</accession>
<dbReference type="eggNOG" id="COG2304">
    <property type="taxonomic scope" value="Bacteria"/>
</dbReference>
<keyword evidence="5" id="KW-1185">Reference proteome</keyword>
<reference evidence="4 5" key="1">
    <citation type="journal article" date="2014" name="Genome Announc.">
        <title>Draft Genome Sequence of the Antitrypanosomally Active Sponge-Associated Bacterium Actinokineospora sp. Strain EG49.</title>
        <authorList>
            <person name="Harjes J."/>
            <person name="Ryu T."/>
            <person name="Abdelmohsen U.R."/>
            <person name="Moitinho-Silva L."/>
            <person name="Horn H."/>
            <person name="Ravasi T."/>
            <person name="Hentschel U."/>
        </authorList>
    </citation>
    <scope>NUCLEOTIDE SEQUENCE [LARGE SCALE GENOMIC DNA]</scope>
    <source>
        <strain evidence="4 5">EG49</strain>
    </source>
</reference>
<dbReference type="PROSITE" id="PS50234">
    <property type="entry name" value="VWFA"/>
    <property type="match status" value="1"/>
</dbReference>
<evidence type="ECO:0000259" key="3">
    <source>
        <dbReference type="PROSITE" id="PS50234"/>
    </source>
</evidence>
<evidence type="ECO:0000256" key="2">
    <source>
        <dbReference type="SAM" id="SignalP"/>
    </source>
</evidence>
<dbReference type="InterPro" id="IPR036465">
    <property type="entry name" value="vWFA_dom_sf"/>
</dbReference>
<feature type="domain" description="VWFA" evidence="3">
    <location>
        <begin position="69"/>
        <end position="263"/>
    </location>
</feature>
<feature type="signal peptide" evidence="2">
    <location>
        <begin position="1"/>
        <end position="20"/>
    </location>
</feature>
<sequence>MRRFGAAVAAVLVVAGGAPAGAVDGTLPGGIGIAVDIEAPLPDTVIPKGSTTVVGTASVGTGAVPPTTSVTYVLDGSGSLTDAGFAQEKAAVERFHREYALNPAYGIGSVGLATFATDGRSIDVDAAPGTQLAVAPAADNDGSGTPDFLEALGAMPYLDGSTNFIAGLQRAAEVSAATTGTRKLVLFLSDGRHNVGTGGEAERMLADLPEAVDIHTFGFGPDASCQGGSVSLERIALATGGTCSMSGFADLGEALSRLLASELHHLTLTVDGGPELPITDITPALPQPGPKQVRYTVRTPPLDVGNHPLCVTAHGSDYAGPGKVTDCTNVIILAPTTTPGPTTTASPPAATPPTSATSPGAPPPAAALPGNSQVSAIPRGGVATGGGTVVP</sequence>
<organism evidence="4 5">
    <name type="scientific">Actinokineospora spheciospongiae</name>
    <dbReference type="NCBI Taxonomy" id="909613"/>
    <lineage>
        <taxon>Bacteria</taxon>
        <taxon>Bacillati</taxon>
        <taxon>Actinomycetota</taxon>
        <taxon>Actinomycetes</taxon>
        <taxon>Pseudonocardiales</taxon>
        <taxon>Pseudonocardiaceae</taxon>
        <taxon>Actinokineospora</taxon>
    </lineage>
</organism>
<dbReference type="STRING" id="909613.UO65_1485"/>
<dbReference type="RefSeq" id="WP_035279910.1">
    <property type="nucleotide sequence ID" value="NZ_AYXG01000051.1"/>
</dbReference>